<proteinExistence type="predicted"/>
<dbReference type="PANTHER" id="PTHR10000">
    <property type="entry name" value="PHOSPHOSERINE PHOSPHATASE"/>
    <property type="match status" value="1"/>
</dbReference>
<dbReference type="PROSITE" id="PS01228">
    <property type="entry name" value="COF_1"/>
    <property type="match status" value="1"/>
</dbReference>
<dbReference type="InterPro" id="IPR006379">
    <property type="entry name" value="HAD-SF_hydro_IIB"/>
</dbReference>
<dbReference type="SUPFAM" id="SSF56784">
    <property type="entry name" value="HAD-like"/>
    <property type="match status" value="1"/>
</dbReference>
<dbReference type="NCBIfam" id="TIGR00099">
    <property type="entry name" value="Cof-subfamily"/>
    <property type="match status" value="1"/>
</dbReference>
<gene>
    <name evidence="1" type="ORF">ACFPYJ_25115</name>
</gene>
<organism evidence="1 2">
    <name type="scientific">Paenibacillus solisilvae</name>
    <dbReference type="NCBI Taxonomy" id="2486751"/>
    <lineage>
        <taxon>Bacteria</taxon>
        <taxon>Bacillati</taxon>
        <taxon>Bacillota</taxon>
        <taxon>Bacilli</taxon>
        <taxon>Bacillales</taxon>
        <taxon>Paenibacillaceae</taxon>
        <taxon>Paenibacillus</taxon>
    </lineage>
</organism>
<dbReference type="NCBIfam" id="TIGR01484">
    <property type="entry name" value="HAD-SF-IIB"/>
    <property type="match status" value="1"/>
</dbReference>
<name>A0ABW0W2D2_9BACL</name>
<evidence type="ECO:0000313" key="2">
    <source>
        <dbReference type="Proteomes" id="UP001596047"/>
    </source>
</evidence>
<comment type="caution">
    <text evidence="1">The sequence shown here is derived from an EMBL/GenBank/DDBJ whole genome shotgun (WGS) entry which is preliminary data.</text>
</comment>
<protein>
    <submittedName>
        <fullName evidence="1">Cof-type HAD-IIB family hydrolase</fullName>
        <ecNumber evidence="1">3.1.3.-</ecNumber>
    </submittedName>
</protein>
<reference evidence="2" key="1">
    <citation type="journal article" date="2019" name="Int. J. Syst. Evol. Microbiol.">
        <title>The Global Catalogue of Microorganisms (GCM) 10K type strain sequencing project: providing services to taxonomists for standard genome sequencing and annotation.</title>
        <authorList>
            <consortium name="The Broad Institute Genomics Platform"/>
            <consortium name="The Broad Institute Genome Sequencing Center for Infectious Disease"/>
            <person name="Wu L."/>
            <person name="Ma J."/>
        </authorList>
    </citation>
    <scope>NUCLEOTIDE SEQUENCE [LARGE SCALE GENOMIC DNA]</scope>
    <source>
        <strain evidence="2">CGMCC 1.3240</strain>
    </source>
</reference>
<dbReference type="InterPro" id="IPR023214">
    <property type="entry name" value="HAD_sf"/>
</dbReference>
<dbReference type="PANTHER" id="PTHR10000:SF8">
    <property type="entry name" value="HAD SUPERFAMILY HYDROLASE-LIKE, TYPE 3"/>
    <property type="match status" value="1"/>
</dbReference>
<dbReference type="RefSeq" id="WP_379190969.1">
    <property type="nucleotide sequence ID" value="NZ_JBHSOW010000095.1"/>
</dbReference>
<dbReference type="EMBL" id="JBHSOW010000095">
    <property type="protein sequence ID" value="MFC5652333.1"/>
    <property type="molecule type" value="Genomic_DNA"/>
</dbReference>
<keyword evidence="1" id="KW-0378">Hydrolase</keyword>
<keyword evidence="2" id="KW-1185">Reference proteome</keyword>
<dbReference type="EC" id="3.1.3.-" evidence="1"/>
<accession>A0ABW0W2D2</accession>
<dbReference type="InterPro" id="IPR036412">
    <property type="entry name" value="HAD-like_sf"/>
</dbReference>
<dbReference type="InterPro" id="IPR000150">
    <property type="entry name" value="Cof"/>
</dbReference>
<dbReference type="Gene3D" id="3.40.50.1000">
    <property type="entry name" value="HAD superfamily/HAD-like"/>
    <property type="match status" value="1"/>
</dbReference>
<dbReference type="Pfam" id="PF08282">
    <property type="entry name" value="Hydrolase_3"/>
    <property type="match status" value="1"/>
</dbReference>
<dbReference type="GO" id="GO:0016787">
    <property type="term" value="F:hydrolase activity"/>
    <property type="evidence" value="ECO:0007669"/>
    <property type="project" value="UniProtKB-KW"/>
</dbReference>
<evidence type="ECO:0000313" key="1">
    <source>
        <dbReference type="EMBL" id="MFC5652333.1"/>
    </source>
</evidence>
<dbReference type="CDD" id="cd07516">
    <property type="entry name" value="HAD_Pase"/>
    <property type="match status" value="1"/>
</dbReference>
<dbReference type="Proteomes" id="UP001596047">
    <property type="component" value="Unassembled WGS sequence"/>
</dbReference>
<dbReference type="Gene3D" id="3.30.1240.10">
    <property type="match status" value="1"/>
</dbReference>
<sequence>MAYSAVVLDLDGTLLTSEKQVSDRSKRVILRLHQQGMQIIFATARPPRAVKQFLPQELLEAGLFVYYNGALTICKQYGIESHESMAASDCAELIDFCLLHNPDVELGVEVRDEWFSLKEIDYTVRMNVKGNPVVRTLDELRRCEATKVLLTGAVPYEELHRNFGSKFNILHTDRGELIQISSLKASKEAAVSNLCGLLDISMDDVIAFGDDINDYGLFQQCGWPVAMENAIDELKAIAREVTASNDKDGVALILERYLLEQVPVNEE</sequence>